<organism evidence="1 2">
    <name type="scientific">Gigaspora margarita</name>
    <dbReference type="NCBI Taxonomy" id="4874"/>
    <lineage>
        <taxon>Eukaryota</taxon>
        <taxon>Fungi</taxon>
        <taxon>Fungi incertae sedis</taxon>
        <taxon>Mucoromycota</taxon>
        <taxon>Glomeromycotina</taxon>
        <taxon>Glomeromycetes</taxon>
        <taxon>Diversisporales</taxon>
        <taxon>Gigasporaceae</taxon>
        <taxon>Gigaspora</taxon>
    </lineage>
</organism>
<keyword evidence="2" id="KW-1185">Reference proteome</keyword>
<gene>
    <name evidence="1" type="ORF">GMARGA_LOCUS37976</name>
</gene>
<comment type="caution">
    <text evidence="1">The sequence shown here is derived from an EMBL/GenBank/DDBJ whole genome shotgun (WGS) entry which is preliminary data.</text>
</comment>
<evidence type="ECO:0000313" key="2">
    <source>
        <dbReference type="Proteomes" id="UP000789901"/>
    </source>
</evidence>
<evidence type="ECO:0000313" key="1">
    <source>
        <dbReference type="EMBL" id="CAG8846058.1"/>
    </source>
</evidence>
<dbReference type="Proteomes" id="UP000789901">
    <property type="component" value="Unassembled WGS sequence"/>
</dbReference>
<feature type="non-terminal residue" evidence="1">
    <location>
        <position position="1"/>
    </location>
</feature>
<accession>A0ABN7X2F6</accession>
<reference evidence="1 2" key="1">
    <citation type="submission" date="2021-06" db="EMBL/GenBank/DDBJ databases">
        <authorList>
            <person name="Kallberg Y."/>
            <person name="Tangrot J."/>
            <person name="Rosling A."/>
        </authorList>
    </citation>
    <scope>NUCLEOTIDE SEQUENCE [LARGE SCALE GENOMIC DNA]</scope>
    <source>
        <strain evidence="1 2">120-4 pot B 10/14</strain>
    </source>
</reference>
<protein>
    <submittedName>
        <fullName evidence="1">43833_t:CDS:1</fullName>
    </submittedName>
</protein>
<proteinExistence type="predicted"/>
<sequence length="102" mass="11776">QHLVKVFLGLKLAPNEDSKAQIIQIPKIIIAQHEVQKVINLTKDTTLQQLTQDYFDYDESIKTKELLDNEQIIKFVKNLVVNNNKSNEQVDEEPKITFAKAK</sequence>
<feature type="non-terminal residue" evidence="1">
    <location>
        <position position="102"/>
    </location>
</feature>
<dbReference type="EMBL" id="CAJVQB010081971">
    <property type="protein sequence ID" value="CAG8846058.1"/>
    <property type="molecule type" value="Genomic_DNA"/>
</dbReference>
<name>A0ABN7X2F6_GIGMA</name>